<gene>
    <name evidence="2" type="ORF">CORC01_12896</name>
</gene>
<dbReference type="RefSeq" id="XP_022468994.1">
    <property type="nucleotide sequence ID" value="XM_022624514.1"/>
</dbReference>
<name>A0A1G4AS20_9PEZI</name>
<feature type="compositionally biased region" description="Basic and acidic residues" evidence="1">
    <location>
        <begin position="92"/>
        <end position="104"/>
    </location>
</feature>
<evidence type="ECO:0000313" key="3">
    <source>
        <dbReference type="Proteomes" id="UP000176998"/>
    </source>
</evidence>
<comment type="caution">
    <text evidence="2">The sequence shown here is derived from an EMBL/GenBank/DDBJ whole genome shotgun (WGS) entry which is preliminary data.</text>
</comment>
<organism evidence="2 3">
    <name type="scientific">Colletotrichum orchidophilum</name>
    <dbReference type="NCBI Taxonomy" id="1209926"/>
    <lineage>
        <taxon>Eukaryota</taxon>
        <taxon>Fungi</taxon>
        <taxon>Dikarya</taxon>
        <taxon>Ascomycota</taxon>
        <taxon>Pezizomycotina</taxon>
        <taxon>Sordariomycetes</taxon>
        <taxon>Hypocreomycetidae</taxon>
        <taxon>Glomerellales</taxon>
        <taxon>Glomerellaceae</taxon>
        <taxon>Colletotrichum</taxon>
    </lineage>
</organism>
<evidence type="ECO:0000256" key="1">
    <source>
        <dbReference type="SAM" id="MobiDB-lite"/>
    </source>
</evidence>
<feature type="compositionally biased region" description="Polar residues" evidence="1">
    <location>
        <begin position="137"/>
        <end position="161"/>
    </location>
</feature>
<dbReference type="Proteomes" id="UP000176998">
    <property type="component" value="Unassembled WGS sequence"/>
</dbReference>
<proteinExistence type="predicted"/>
<keyword evidence="3" id="KW-1185">Reference proteome</keyword>
<feature type="compositionally biased region" description="Polar residues" evidence="1">
    <location>
        <begin position="78"/>
        <end position="91"/>
    </location>
</feature>
<sequence>MCFAGPVDTWSGPRLQPRVGGEEAKLSTVGGFAVRLRNGGPYAPAPRGSRGRTRGRKSRDAKEATGNGNPNFVECGIGNSTAESTDQNRGQELQRRTGMRSKDGDPGWVISALAPVGAFLFQFPRTTSPDVGDNFNPPDQATFGVSTPPSTTQHRQTPPNTTHKHTQVSL</sequence>
<evidence type="ECO:0000313" key="2">
    <source>
        <dbReference type="EMBL" id="OHE91822.1"/>
    </source>
</evidence>
<dbReference type="OrthoDB" id="10563711at2759"/>
<feature type="region of interest" description="Disordered" evidence="1">
    <location>
        <begin position="35"/>
        <end position="104"/>
    </location>
</feature>
<dbReference type="GeneID" id="34566024"/>
<dbReference type="EMBL" id="MJBS01000169">
    <property type="protein sequence ID" value="OHE91822.1"/>
    <property type="molecule type" value="Genomic_DNA"/>
</dbReference>
<accession>A0A1G4AS20</accession>
<protein>
    <submittedName>
        <fullName evidence="2">Uncharacterized protein</fullName>
    </submittedName>
</protein>
<feature type="region of interest" description="Disordered" evidence="1">
    <location>
        <begin position="129"/>
        <end position="170"/>
    </location>
</feature>
<reference evidence="2 3" key="1">
    <citation type="submission" date="2016-09" db="EMBL/GenBank/DDBJ databases">
        <authorList>
            <person name="Capua I."/>
            <person name="De Benedictis P."/>
            <person name="Joannis T."/>
            <person name="Lombin L.H."/>
            <person name="Cattoli G."/>
        </authorList>
    </citation>
    <scope>NUCLEOTIDE SEQUENCE [LARGE SCALE GENOMIC DNA]</scope>
    <source>
        <strain evidence="2 3">IMI 309357</strain>
    </source>
</reference>
<dbReference type="AlphaFoldDB" id="A0A1G4AS20"/>